<evidence type="ECO:0000256" key="4">
    <source>
        <dbReference type="ARBA" id="ARBA00023136"/>
    </source>
</evidence>
<feature type="transmembrane region" description="Helical" evidence="7">
    <location>
        <begin position="359"/>
        <end position="377"/>
    </location>
</feature>
<dbReference type="Pfam" id="PF07690">
    <property type="entry name" value="MFS_1"/>
    <property type="match status" value="2"/>
</dbReference>
<feature type="transmembrane region" description="Helical" evidence="7">
    <location>
        <begin position="124"/>
        <end position="141"/>
    </location>
</feature>
<evidence type="ECO:0000256" key="5">
    <source>
        <dbReference type="ARBA" id="ARBA00023180"/>
    </source>
</evidence>
<feature type="transmembrane region" description="Helical" evidence="7">
    <location>
        <begin position="56"/>
        <end position="75"/>
    </location>
</feature>
<gene>
    <name evidence="9" type="ORF">FRV6_15389</name>
</gene>
<evidence type="ECO:0000256" key="6">
    <source>
        <dbReference type="SAM" id="MobiDB-lite"/>
    </source>
</evidence>
<dbReference type="InterPro" id="IPR020846">
    <property type="entry name" value="MFS_dom"/>
</dbReference>
<keyword evidence="3 7" id="KW-1133">Transmembrane helix</keyword>
<name>A0A2H3TZR8_FUSOX</name>
<dbReference type="Proteomes" id="UP000219369">
    <property type="component" value="Unassembled WGS sequence"/>
</dbReference>
<evidence type="ECO:0000259" key="8">
    <source>
        <dbReference type="PROSITE" id="PS50850"/>
    </source>
</evidence>
<keyword evidence="4 7" id="KW-0472">Membrane</keyword>
<comment type="subcellular location">
    <subcellularLocation>
        <location evidence="1">Membrane</location>
        <topology evidence="1">Multi-pass membrane protein</topology>
    </subcellularLocation>
</comment>
<dbReference type="InterPro" id="IPR036259">
    <property type="entry name" value="MFS_trans_sf"/>
</dbReference>
<feature type="transmembrane region" description="Helical" evidence="7">
    <location>
        <begin position="294"/>
        <end position="318"/>
    </location>
</feature>
<dbReference type="PANTHER" id="PTHR42718:SF41">
    <property type="entry name" value="MFS TRANSPORTER OF UNKOWN SPECIFICITY (AFU_ORTHOLOGUE AFUA_5G09940)-RELATED"/>
    <property type="match status" value="1"/>
</dbReference>
<dbReference type="VEuPathDB" id="FungiDB:FOC1_g10008821"/>
<dbReference type="VEuPathDB" id="FungiDB:HZS61_005648"/>
<dbReference type="Gene3D" id="1.20.1720.10">
    <property type="entry name" value="Multidrug resistance protein D"/>
    <property type="match status" value="1"/>
</dbReference>
<evidence type="ECO:0000256" key="7">
    <source>
        <dbReference type="SAM" id="Phobius"/>
    </source>
</evidence>
<accession>A0A2H3TZR8</accession>
<organism evidence="9 10">
    <name type="scientific">Fusarium oxysporum</name>
    <name type="common">Fusarium vascular wilt</name>
    <dbReference type="NCBI Taxonomy" id="5507"/>
    <lineage>
        <taxon>Eukaryota</taxon>
        <taxon>Fungi</taxon>
        <taxon>Dikarya</taxon>
        <taxon>Ascomycota</taxon>
        <taxon>Pezizomycotina</taxon>
        <taxon>Sordariomycetes</taxon>
        <taxon>Hypocreomycetidae</taxon>
        <taxon>Hypocreales</taxon>
        <taxon>Nectriaceae</taxon>
        <taxon>Fusarium</taxon>
        <taxon>Fusarium oxysporum species complex</taxon>
    </lineage>
</organism>
<dbReference type="Gene3D" id="1.20.1250.20">
    <property type="entry name" value="MFS general substrate transporter like domains"/>
    <property type="match status" value="1"/>
</dbReference>
<feature type="transmembrane region" description="Helical" evidence="7">
    <location>
        <begin position="389"/>
        <end position="410"/>
    </location>
</feature>
<sequence>MAAKEVHPELPQAHSSAECHSTEDPSVPSLELGAVDAIPPTDMAASSPDKEGRYSIVFLIVFSNILQFISNNVTIGGGLGFSEALGHKVGPGDSNWMAASYSLTQGACVLITGRLGDIYGHQRLMLIGFSLFTLFSLVNVFCTTFESFIATRALTGVAGGIYMPNSVAVLTCMLPLGRSRNITLALYGSAPPIGGVVGAILAGVFLQFSEWKWLFIILVDKNGKIDYIGTILGLSGLLLFNVVWNQAPSVGWSTPYEIALLVVSVTLFSLFLFWERYVASEPVMPLRVFHARSFTGLVFVVLLTYMAFGISLWYAIAWQQILRGITVLQVGLNFIPFGIGSVTAVGLSAWMISRFAAEWIMALGVASVLVASILLAAMPVKQIYWAQTFPAMLLGGFCPDLVYVAAQIIASNSVSRRYQGVAGSLIGTLNLYGNSLGLGFAGTIEREISRSRENVAIGYRAALVFSAALALAALVLDFAVVRMPKDKREGWNDEDQNETLSPP</sequence>
<dbReference type="VEuPathDB" id="FungiDB:FOXG_16581"/>
<dbReference type="GO" id="GO:0022857">
    <property type="term" value="F:transmembrane transporter activity"/>
    <property type="evidence" value="ECO:0007669"/>
    <property type="project" value="InterPro"/>
</dbReference>
<keyword evidence="2 7" id="KW-0812">Transmembrane</keyword>
<evidence type="ECO:0000256" key="3">
    <source>
        <dbReference type="ARBA" id="ARBA00022989"/>
    </source>
</evidence>
<feature type="transmembrane region" description="Helical" evidence="7">
    <location>
        <begin position="225"/>
        <end position="244"/>
    </location>
</feature>
<keyword evidence="5" id="KW-0325">Glycoprotein</keyword>
<dbReference type="InterPro" id="IPR011701">
    <property type="entry name" value="MFS"/>
</dbReference>
<proteinExistence type="predicted"/>
<feature type="transmembrane region" description="Helical" evidence="7">
    <location>
        <begin position="457"/>
        <end position="481"/>
    </location>
</feature>
<evidence type="ECO:0000313" key="10">
    <source>
        <dbReference type="Proteomes" id="UP000219369"/>
    </source>
</evidence>
<dbReference type="VEuPathDB" id="FungiDB:FOC4_g10002696"/>
<feature type="transmembrane region" description="Helical" evidence="7">
    <location>
        <begin position="153"/>
        <end position="177"/>
    </location>
</feature>
<feature type="transmembrane region" description="Helical" evidence="7">
    <location>
        <begin position="256"/>
        <end position="274"/>
    </location>
</feature>
<dbReference type="PANTHER" id="PTHR42718">
    <property type="entry name" value="MAJOR FACILITATOR SUPERFAMILY MULTIDRUG TRANSPORTER MFSC"/>
    <property type="match status" value="1"/>
</dbReference>
<feature type="domain" description="Major facilitator superfamily (MFS) profile" evidence="8">
    <location>
        <begin position="56"/>
        <end position="485"/>
    </location>
</feature>
<dbReference type="SUPFAM" id="SSF103473">
    <property type="entry name" value="MFS general substrate transporter"/>
    <property type="match status" value="2"/>
</dbReference>
<feature type="transmembrane region" description="Helical" evidence="7">
    <location>
        <begin position="184"/>
        <end position="205"/>
    </location>
</feature>
<protein>
    <submittedName>
        <fullName evidence="9">Related to aminotriazole resistance protein</fullName>
    </submittedName>
</protein>
<dbReference type="AlphaFoldDB" id="A0A2H3TZR8"/>
<reference evidence="10" key="1">
    <citation type="submission" date="2016-09" db="EMBL/GenBank/DDBJ databases">
        <authorList>
            <person name="Guldener U."/>
        </authorList>
    </citation>
    <scope>NUCLEOTIDE SEQUENCE [LARGE SCALE GENOMIC DNA]</scope>
    <source>
        <strain evidence="10">V64-1</strain>
    </source>
</reference>
<dbReference type="GO" id="GO:0016020">
    <property type="term" value="C:membrane"/>
    <property type="evidence" value="ECO:0007669"/>
    <property type="project" value="UniProtKB-SubCell"/>
</dbReference>
<dbReference type="VEuPathDB" id="FungiDB:FOZG_16556"/>
<evidence type="ECO:0000256" key="1">
    <source>
        <dbReference type="ARBA" id="ARBA00004141"/>
    </source>
</evidence>
<dbReference type="OrthoDB" id="440755at2759"/>
<feature type="transmembrane region" description="Helical" evidence="7">
    <location>
        <begin position="330"/>
        <end position="353"/>
    </location>
</feature>
<feature type="region of interest" description="Disordered" evidence="6">
    <location>
        <begin position="1"/>
        <end position="27"/>
    </location>
</feature>
<dbReference type="PROSITE" id="PS50850">
    <property type="entry name" value="MFS"/>
    <property type="match status" value="1"/>
</dbReference>
<evidence type="ECO:0000313" key="9">
    <source>
        <dbReference type="EMBL" id="SCO91261.1"/>
    </source>
</evidence>
<dbReference type="VEuPathDB" id="FungiDB:FOIG_16148"/>
<evidence type="ECO:0000256" key="2">
    <source>
        <dbReference type="ARBA" id="ARBA00022692"/>
    </source>
</evidence>
<feature type="transmembrane region" description="Helical" evidence="7">
    <location>
        <begin position="95"/>
        <end position="112"/>
    </location>
</feature>
<dbReference type="VEuPathDB" id="FungiDB:FOMG_13459"/>
<dbReference type="EMBL" id="FMJY01000010">
    <property type="protein sequence ID" value="SCO91261.1"/>
    <property type="molecule type" value="Genomic_DNA"/>
</dbReference>